<dbReference type="PROSITE" id="PS00518">
    <property type="entry name" value="ZF_RING_1"/>
    <property type="match status" value="1"/>
</dbReference>
<keyword evidence="5" id="KW-0175">Coiled coil</keyword>
<protein>
    <submittedName>
        <fullName evidence="9">Tripartite motif-containing protein 2-like</fullName>
    </submittedName>
</protein>
<evidence type="ECO:0000256" key="3">
    <source>
        <dbReference type="ARBA" id="ARBA00022833"/>
    </source>
</evidence>
<dbReference type="Proteomes" id="UP000515135">
    <property type="component" value="Unplaced"/>
</dbReference>
<dbReference type="PROSITE" id="PS50089">
    <property type="entry name" value="ZF_RING_2"/>
    <property type="match status" value="1"/>
</dbReference>
<dbReference type="InterPro" id="IPR013083">
    <property type="entry name" value="Znf_RING/FYVE/PHD"/>
</dbReference>
<dbReference type="GO" id="GO:0061630">
    <property type="term" value="F:ubiquitin protein ligase activity"/>
    <property type="evidence" value="ECO:0007669"/>
    <property type="project" value="TreeGrafter"/>
</dbReference>
<accession>A0A6P4Z6D5</accession>
<dbReference type="InterPro" id="IPR001841">
    <property type="entry name" value="Znf_RING"/>
</dbReference>
<dbReference type="GeneID" id="109475835"/>
<dbReference type="SMART" id="SM00184">
    <property type="entry name" value="RING"/>
    <property type="match status" value="1"/>
</dbReference>
<dbReference type="InterPro" id="IPR017907">
    <property type="entry name" value="Znf_RING_CS"/>
</dbReference>
<evidence type="ECO:0000313" key="9">
    <source>
        <dbReference type="RefSeq" id="XP_019632193.1"/>
    </source>
</evidence>
<proteinExistence type="predicted"/>
<feature type="domain" description="RING-type" evidence="6">
    <location>
        <begin position="21"/>
        <end position="62"/>
    </location>
</feature>
<keyword evidence="3" id="KW-0862">Zinc</keyword>
<sequence>MWPYFSAEDTDSSYSDDESVCGICQQTLRAPRTLSCRHVFCGACLDGLESKQSAPLKCPICESPAKQSAVSYIVRQPGKPVVGPSLVQARRKSLPKCSEHPKKRLALHCKQCEVVICKHCLEGSHKGHKTLSLLDLRSTENLQARLGKRVDSKQRTEDFLRNLETVEKSVTENHLQTKQSINDQYELWSKKLVERRDFLLREVDDNLEHNMAAIAREREIAQNQLEELNKIQAINGKEKKLADKSRSNMAIPVLLQPSTTRFEASDPDPEVFNIGHVIIHRRDQEVEDGDKESNNYDEDDDLGYGCFDSISKKIPNFINWSSLND</sequence>
<keyword evidence="2 4" id="KW-0863">Zinc-finger</keyword>
<evidence type="ECO:0000256" key="1">
    <source>
        <dbReference type="ARBA" id="ARBA00022723"/>
    </source>
</evidence>
<evidence type="ECO:0000256" key="4">
    <source>
        <dbReference type="PROSITE-ProRule" id="PRU00024"/>
    </source>
</evidence>
<dbReference type="SUPFAM" id="SSF57845">
    <property type="entry name" value="B-box zinc-binding domain"/>
    <property type="match status" value="1"/>
</dbReference>
<dbReference type="AlphaFoldDB" id="A0A6P4Z6D5"/>
<dbReference type="Pfam" id="PF00643">
    <property type="entry name" value="zf-B_box"/>
    <property type="match status" value="1"/>
</dbReference>
<organism evidence="8 9">
    <name type="scientific">Branchiostoma belcheri</name>
    <name type="common">Amphioxus</name>
    <dbReference type="NCBI Taxonomy" id="7741"/>
    <lineage>
        <taxon>Eukaryota</taxon>
        <taxon>Metazoa</taxon>
        <taxon>Chordata</taxon>
        <taxon>Cephalochordata</taxon>
        <taxon>Leptocardii</taxon>
        <taxon>Amphioxiformes</taxon>
        <taxon>Branchiostomatidae</taxon>
        <taxon>Branchiostoma</taxon>
    </lineage>
</organism>
<dbReference type="InterPro" id="IPR000315">
    <property type="entry name" value="Znf_B-box"/>
</dbReference>
<dbReference type="GO" id="GO:0008270">
    <property type="term" value="F:zinc ion binding"/>
    <property type="evidence" value="ECO:0007669"/>
    <property type="project" value="UniProtKB-KW"/>
</dbReference>
<evidence type="ECO:0000256" key="2">
    <source>
        <dbReference type="ARBA" id="ARBA00022771"/>
    </source>
</evidence>
<dbReference type="InterPro" id="IPR047153">
    <property type="entry name" value="TRIM45/56/19-like"/>
</dbReference>
<evidence type="ECO:0000259" key="7">
    <source>
        <dbReference type="PROSITE" id="PS50119"/>
    </source>
</evidence>
<dbReference type="Gene3D" id="3.30.40.10">
    <property type="entry name" value="Zinc/RING finger domain, C3HC4 (zinc finger)"/>
    <property type="match status" value="1"/>
</dbReference>
<keyword evidence="1" id="KW-0479">Metal-binding</keyword>
<feature type="coiled-coil region" evidence="5">
    <location>
        <begin position="204"/>
        <end position="231"/>
    </location>
</feature>
<feature type="domain" description="B box-type" evidence="7">
    <location>
        <begin position="92"/>
        <end position="133"/>
    </location>
</feature>
<name>A0A6P4Z6D5_BRABE</name>
<evidence type="ECO:0000259" key="6">
    <source>
        <dbReference type="PROSITE" id="PS50089"/>
    </source>
</evidence>
<dbReference type="SUPFAM" id="SSF57850">
    <property type="entry name" value="RING/U-box"/>
    <property type="match status" value="1"/>
</dbReference>
<keyword evidence="8" id="KW-1185">Reference proteome</keyword>
<dbReference type="GO" id="GO:0005654">
    <property type="term" value="C:nucleoplasm"/>
    <property type="evidence" value="ECO:0007669"/>
    <property type="project" value="TreeGrafter"/>
</dbReference>
<dbReference type="OrthoDB" id="120976at2759"/>
<dbReference type="SMART" id="SM00336">
    <property type="entry name" value="BBOX"/>
    <property type="match status" value="1"/>
</dbReference>
<evidence type="ECO:0000313" key="8">
    <source>
        <dbReference type="Proteomes" id="UP000515135"/>
    </source>
</evidence>
<evidence type="ECO:0000256" key="5">
    <source>
        <dbReference type="SAM" id="Coils"/>
    </source>
</evidence>
<dbReference type="PROSITE" id="PS50119">
    <property type="entry name" value="ZF_BBOX"/>
    <property type="match status" value="1"/>
</dbReference>
<dbReference type="PANTHER" id="PTHR25462:SF296">
    <property type="entry name" value="MEIOTIC P26, ISOFORM F"/>
    <property type="match status" value="1"/>
</dbReference>
<dbReference type="Gene3D" id="3.30.160.60">
    <property type="entry name" value="Classic Zinc Finger"/>
    <property type="match status" value="1"/>
</dbReference>
<dbReference type="Pfam" id="PF13920">
    <property type="entry name" value="zf-C3HC4_3"/>
    <property type="match status" value="1"/>
</dbReference>
<reference evidence="9" key="1">
    <citation type="submission" date="2025-08" db="UniProtKB">
        <authorList>
            <consortium name="RefSeq"/>
        </authorList>
    </citation>
    <scope>IDENTIFICATION</scope>
    <source>
        <tissue evidence="9">Gonad</tissue>
    </source>
</reference>
<dbReference type="PANTHER" id="PTHR25462">
    <property type="entry name" value="BONUS, ISOFORM C-RELATED"/>
    <property type="match status" value="1"/>
</dbReference>
<dbReference type="RefSeq" id="XP_019632193.1">
    <property type="nucleotide sequence ID" value="XM_019776634.1"/>
</dbReference>
<dbReference type="CDD" id="cd19756">
    <property type="entry name" value="Bbox2"/>
    <property type="match status" value="1"/>
</dbReference>
<gene>
    <name evidence="9" type="primary">LOC109475835</name>
</gene>
<dbReference type="KEGG" id="bbel:109475835"/>